<organism evidence="3 4">
    <name type="scientific">Paenibacillus cellulosilyticus</name>
    <dbReference type="NCBI Taxonomy" id="375489"/>
    <lineage>
        <taxon>Bacteria</taxon>
        <taxon>Bacillati</taxon>
        <taxon>Bacillota</taxon>
        <taxon>Bacilli</taxon>
        <taxon>Bacillales</taxon>
        <taxon>Paenibacillaceae</taxon>
        <taxon>Paenibacillus</taxon>
    </lineage>
</organism>
<gene>
    <name evidence="3" type="ORF">DFQ01_109146</name>
</gene>
<keyword evidence="4" id="KW-1185">Reference proteome</keyword>
<feature type="coiled-coil region" evidence="1">
    <location>
        <begin position="421"/>
        <end position="448"/>
    </location>
</feature>
<name>A0A2V2YTU0_9BACL</name>
<dbReference type="InterPro" id="IPR050639">
    <property type="entry name" value="SSR_resolvase"/>
</dbReference>
<evidence type="ECO:0000313" key="3">
    <source>
        <dbReference type="EMBL" id="PWW02521.1"/>
    </source>
</evidence>
<dbReference type="SUPFAM" id="SSF53041">
    <property type="entry name" value="Resolvase-like"/>
    <property type="match status" value="1"/>
</dbReference>
<dbReference type="GO" id="GO:0003677">
    <property type="term" value="F:DNA binding"/>
    <property type="evidence" value="ECO:0007669"/>
    <property type="project" value="InterPro"/>
</dbReference>
<proteinExistence type="predicted"/>
<feature type="domain" description="Recombinase" evidence="2">
    <location>
        <begin position="173"/>
        <end position="299"/>
    </location>
</feature>
<comment type="caution">
    <text evidence="3">The sequence shown here is derived from an EMBL/GenBank/DDBJ whole genome shotgun (WGS) entry which is preliminary data.</text>
</comment>
<dbReference type="InterPro" id="IPR025827">
    <property type="entry name" value="Zn_ribbon_recom_dom"/>
</dbReference>
<dbReference type="CDD" id="cd00338">
    <property type="entry name" value="Ser_Recombinase"/>
    <property type="match status" value="1"/>
</dbReference>
<dbReference type="Pfam" id="PF00239">
    <property type="entry name" value="Resolvase"/>
    <property type="match status" value="1"/>
</dbReference>
<dbReference type="EMBL" id="QGTQ01000009">
    <property type="protein sequence ID" value="PWW02521.1"/>
    <property type="molecule type" value="Genomic_DNA"/>
</dbReference>
<dbReference type="Pfam" id="PF13408">
    <property type="entry name" value="Zn_ribbon_recom"/>
    <property type="match status" value="1"/>
</dbReference>
<reference evidence="3 4" key="1">
    <citation type="submission" date="2018-05" db="EMBL/GenBank/DDBJ databases">
        <title>Genomic Encyclopedia of Type Strains, Phase III (KMG-III): the genomes of soil and plant-associated and newly described type strains.</title>
        <authorList>
            <person name="Whitman W."/>
        </authorList>
    </citation>
    <scope>NUCLEOTIDE SEQUENCE [LARGE SCALE GENOMIC DNA]</scope>
    <source>
        <strain evidence="3 4">CECT 5696</strain>
    </source>
</reference>
<dbReference type="Proteomes" id="UP000246635">
    <property type="component" value="Unassembled WGS sequence"/>
</dbReference>
<dbReference type="InterPro" id="IPR038109">
    <property type="entry name" value="DNA_bind_recomb_sf"/>
</dbReference>
<dbReference type="PANTHER" id="PTHR30461">
    <property type="entry name" value="DNA-INVERTASE FROM LAMBDOID PROPHAGE"/>
    <property type="match status" value="1"/>
</dbReference>
<dbReference type="SMART" id="SM00857">
    <property type="entry name" value="Resolvase"/>
    <property type="match status" value="1"/>
</dbReference>
<dbReference type="PROSITE" id="PS51737">
    <property type="entry name" value="RECOMBINASE_DNA_BIND"/>
    <property type="match status" value="1"/>
</dbReference>
<dbReference type="PANTHER" id="PTHR30461:SF23">
    <property type="entry name" value="DNA RECOMBINASE-RELATED"/>
    <property type="match status" value="1"/>
</dbReference>
<keyword evidence="1" id="KW-0175">Coiled coil</keyword>
<dbReference type="Pfam" id="PF07508">
    <property type="entry name" value="Recombinase"/>
    <property type="match status" value="1"/>
</dbReference>
<accession>A0A2V2YTU0</accession>
<evidence type="ECO:0000313" key="4">
    <source>
        <dbReference type="Proteomes" id="UP000246635"/>
    </source>
</evidence>
<evidence type="ECO:0000256" key="1">
    <source>
        <dbReference type="SAM" id="Coils"/>
    </source>
</evidence>
<dbReference type="Gene3D" id="3.40.50.1390">
    <property type="entry name" value="Resolvase, N-terminal catalytic domain"/>
    <property type="match status" value="1"/>
</dbReference>
<sequence>MRATFYARVSSDTEEQRSSIDSQVKFFQDYIKEHKHQKAVGGIFCKRDGSAEATDGYYVDEGFSGAKSFKYRRAFQQMIQDAKARKFDMIFVKDIKRFGRNAQETLKYISDLKEVNVGVYFDNIKANTLSRNDDFRIQLFASLAEEESTSKSKSVQWGKMVKYKQGIWGGREPYGYNLKEGKLVKNEAEEKIVLEVFHLFLNESMGQRNIAKTLNASGVPTKSGKTIWDQSLISKMLKNAVYTGEIRLHRTQKTDINRNRFKKIPLEEQIVTQDESLRMIDDETFRLVQDEKAKRFEQFGDFKYKNITIEDDDGNEVTKKQRSIERGLSRHSSKHLFSNLLKCGNCGGSLRRKVQKNHKNTFLYWFCRNNDQFGKHKCGYRNLQHEEMLIKFVKKEIVKYRNTPNKRKYYLQTILKTRYNAKDIVDRKQQLQNEIDETKAIKKGILKQVALESITQEDFDELNKELSAQLYEAESKLNQLIYIDNEIEKLQLRFKQFTTFLDELDVDNLTNVNLRKIIHSIVAETHEEEIEDPFSGMPYEKHTLRIHWNFMGTTEREILKESAKKAREIITTNSADYNLTADIIEEMAENASRRPTEDELLYSIETFSEMETS</sequence>
<protein>
    <submittedName>
        <fullName evidence="3">DNA invertase Pin-like site-specific DNA recombinase</fullName>
    </submittedName>
</protein>
<dbReference type="GO" id="GO:0000150">
    <property type="term" value="F:DNA strand exchange activity"/>
    <property type="evidence" value="ECO:0007669"/>
    <property type="project" value="InterPro"/>
</dbReference>
<dbReference type="RefSeq" id="WP_174812814.1">
    <property type="nucleotide sequence ID" value="NZ_CP054613.1"/>
</dbReference>
<dbReference type="Gene3D" id="3.90.1750.20">
    <property type="entry name" value="Putative Large Serine Recombinase, Chain B, Domain 2"/>
    <property type="match status" value="1"/>
</dbReference>
<dbReference type="InterPro" id="IPR006119">
    <property type="entry name" value="Resolv_N"/>
</dbReference>
<evidence type="ECO:0000259" key="2">
    <source>
        <dbReference type="PROSITE" id="PS51737"/>
    </source>
</evidence>
<dbReference type="InterPro" id="IPR036162">
    <property type="entry name" value="Resolvase-like_N_sf"/>
</dbReference>
<dbReference type="InterPro" id="IPR011109">
    <property type="entry name" value="DNA_bind_recombinase_dom"/>
</dbReference>
<dbReference type="AlphaFoldDB" id="A0A2V2YTU0"/>